<evidence type="ECO:0000256" key="7">
    <source>
        <dbReference type="ARBA" id="ARBA00022946"/>
    </source>
</evidence>
<keyword evidence="10" id="KW-0275">Fatty acid biosynthesis</keyword>
<evidence type="ECO:0000256" key="3">
    <source>
        <dbReference type="ARBA" id="ARBA00013258"/>
    </source>
</evidence>
<gene>
    <name evidence="16" type="primary">LOC113218003</name>
</gene>
<evidence type="ECO:0000256" key="11">
    <source>
        <dbReference type="ARBA" id="ARBA00061523"/>
    </source>
</evidence>
<dbReference type="GeneID" id="113218003"/>
<comment type="similarity">
    <text evidence="11">Belongs to the type II malonyltransferase family.</text>
</comment>
<dbReference type="InterPro" id="IPR014043">
    <property type="entry name" value="Acyl_transferase_dom"/>
</dbReference>
<feature type="domain" description="Malonyl-CoA:ACP transacylase (MAT)" evidence="14">
    <location>
        <begin position="102"/>
        <end position="405"/>
    </location>
</feature>
<dbReference type="InterPro" id="IPR001227">
    <property type="entry name" value="Ac_transferase_dom_sf"/>
</dbReference>
<reference evidence="16" key="1">
    <citation type="submission" date="2025-08" db="UniProtKB">
        <authorList>
            <consortium name="RefSeq"/>
        </authorList>
    </citation>
    <scope>IDENTIFICATION</scope>
    <source>
        <tissue evidence="16">Whole organism</tissue>
    </source>
</reference>
<dbReference type="SMART" id="SM00827">
    <property type="entry name" value="PKS_AT"/>
    <property type="match status" value="1"/>
</dbReference>
<dbReference type="SUPFAM" id="SSF55048">
    <property type="entry name" value="Probable ACP-binding domain of malonyl-CoA ACP transacylase"/>
    <property type="match status" value="1"/>
</dbReference>
<evidence type="ECO:0000256" key="8">
    <source>
        <dbReference type="ARBA" id="ARBA00023098"/>
    </source>
</evidence>
<dbReference type="FunFam" id="3.30.70.250:FF:000005">
    <property type="entry name" value="Malonyl-CoA-acyl carrier protein transacylase, mitochondrial"/>
    <property type="match status" value="1"/>
</dbReference>
<sequence>MIPPRSFCQLKYLKTCIRHLHSSKVCSARKRNSGGGGGGLGGPDELSEKTVKELLDNSTVGNRLKVEDQKWLKSPYAEANKRDQAQKALRPKVDPEETTIILFPGQGVQRVGMGQRLLNLPVVRDMFKDAKDILGYDLLKLCLNGPQNELDLTVYCQPAIYVTSLAALQLMIEERQMSVETCVATAGFSVGEYAALVLANSITFEEGLKLVKYRAEAMQRASEEVQGGMITTFLDPGAKLGTILDSAIEYCKRNGVEKPVCSVANFMYANCRVIGGNIEAIQFIEQNSKELKIKRCRRIPVSGAFHTELMRPAAEEFAEHLWKAKFKDPEISVHSNVDGMAYTDGKSIKRQLMKQIYRPVKWEQTLRILYDREPGSGFPHTFEVGPGKSLTSLLRYANASAAKHTTNIFS</sequence>
<dbReference type="Proteomes" id="UP000504606">
    <property type="component" value="Unplaced"/>
</dbReference>
<dbReference type="KEGG" id="foc:113218003"/>
<keyword evidence="9" id="KW-0496">Mitochondrion</keyword>
<evidence type="ECO:0000256" key="1">
    <source>
        <dbReference type="ARBA" id="ARBA00004173"/>
    </source>
</evidence>
<dbReference type="Gene3D" id="3.40.366.10">
    <property type="entry name" value="Malonyl-Coenzyme A Acyl Carrier Protein, domain 2"/>
    <property type="match status" value="1"/>
</dbReference>
<organism evidence="15 16">
    <name type="scientific">Frankliniella occidentalis</name>
    <name type="common">Western flower thrips</name>
    <name type="synonym">Euthrips occidentalis</name>
    <dbReference type="NCBI Taxonomy" id="133901"/>
    <lineage>
        <taxon>Eukaryota</taxon>
        <taxon>Metazoa</taxon>
        <taxon>Ecdysozoa</taxon>
        <taxon>Arthropoda</taxon>
        <taxon>Hexapoda</taxon>
        <taxon>Insecta</taxon>
        <taxon>Pterygota</taxon>
        <taxon>Neoptera</taxon>
        <taxon>Paraneoptera</taxon>
        <taxon>Thysanoptera</taxon>
        <taxon>Terebrantia</taxon>
        <taxon>Thripoidea</taxon>
        <taxon>Thripidae</taxon>
        <taxon>Frankliniella</taxon>
    </lineage>
</organism>
<dbReference type="InterPro" id="IPR016036">
    <property type="entry name" value="Malonyl_transacylase_ACP-bd"/>
</dbReference>
<name>A0A6J1TKQ0_FRAOC</name>
<dbReference type="GO" id="GO:0006633">
    <property type="term" value="P:fatty acid biosynthetic process"/>
    <property type="evidence" value="ECO:0007669"/>
    <property type="project" value="UniProtKB-UniPathway"/>
</dbReference>
<keyword evidence="8" id="KW-0443">Lipid metabolism</keyword>
<keyword evidence="15" id="KW-1185">Reference proteome</keyword>
<keyword evidence="5" id="KW-0808">Transferase</keyword>
<dbReference type="OrthoDB" id="541883at2759"/>
<evidence type="ECO:0000256" key="12">
    <source>
        <dbReference type="ARBA" id="ARBA00077751"/>
    </source>
</evidence>
<dbReference type="EC" id="2.3.1.39" evidence="3"/>
<keyword evidence="4" id="KW-0444">Lipid biosynthesis</keyword>
<dbReference type="PANTHER" id="PTHR47170">
    <property type="entry name" value="MALONYL-COA ACP TRANSACYLASE, ACP-BINDING"/>
    <property type="match status" value="1"/>
</dbReference>
<dbReference type="PANTHER" id="PTHR47170:SF2">
    <property type="entry name" value="MALONYL-COA:ACP TRANSACYLASE (MAT) DOMAIN-CONTAINING PROTEIN"/>
    <property type="match status" value="1"/>
</dbReference>
<evidence type="ECO:0000313" key="15">
    <source>
        <dbReference type="Proteomes" id="UP000504606"/>
    </source>
</evidence>
<dbReference type="InterPro" id="IPR016035">
    <property type="entry name" value="Acyl_Trfase/lysoPLipase"/>
</dbReference>
<evidence type="ECO:0000259" key="14">
    <source>
        <dbReference type="SMART" id="SM00827"/>
    </source>
</evidence>
<accession>A0A6J1TKQ0</accession>
<evidence type="ECO:0000256" key="2">
    <source>
        <dbReference type="ARBA" id="ARBA00005194"/>
    </source>
</evidence>
<evidence type="ECO:0000256" key="10">
    <source>
        <dbReference type="ARBA" id="ARBA00023160"/>
    </source>
</evidence>
<dbReference type="AlphaFoldDB" id="A0A6J1TKQ0"/>
<comment type="pathway">
    <text evidence="2">Lipid metabolism; fatty acid biosynthesis.</text>
</comment>
<keyword evidence="6" id="KW-0276">Fatty acid metabolism</keyword>
<proteinExistence type="inferred from homology"/>
<dbReference type="GO" id="GO:0004314">
    <property type="term" value="F:[acyl-carrier-protein] S-malonyltransferase activity"/>
    <property type="evidence" value="ECO:0007669"/>
    <property type="project" value="UniProtKB-EC"/>
</dbReference>
<feature type="region of interest" description="Disordered" evidence="13">
    <location>
        <begin position="27"/>
        <end position="46"/>
    </location>
</feature>
<dbReference type="Gene3D" id="3.30.70.250">
    <property type="entry name" value="Malonyl-CoA ACP transacylase, ACP-binding"/>
    <property type="match status" value="1"/>
</dbReference>
<dbReference type="Pfam" id="PF00698">
    <property type="entry name" value="Acyl_transf_1"/>
    <property type="match status" value="1"/>
</dbReference>
<evidence type="ECO:0000256" key="13">
    <source>
        <dbReference type="SAM" id="MobiDB-lite"/>
    </source>
</evidence>
<dbReference type="RefSeq" id="XP_026293913.1">
    <property type="nucleotide sequence ID" value="XM_026438128.2"/>
</dbReference>
<dbReference type="CTD" id="39910"/>
<dbReference type="GO" id="GO:0005739">
    <property type="term" value="C:mitochondrion"/>
    <property type="evidence" value="ECO:0007669"/>
    <property type="project" value="UniProtKB-SubCell"/>
</dbReference>
<evidence type="ECO:0000313" key="16">
    <source>
        <dbReference type="RefSeq" id="XP_026293913.1"/>
    </source>
</evidence>
<feature type="compositionally biased region" description="Gly residues" evidence="13">
    <location>
        <begin position="33"/>
        <end position="42"/>
    </location>
</feature>
<dbReference type="SUPFAM" id="SSF52151">
    <property type="entry name" value="FabD/lysophospholipase-like"/>
    <property type="match status" value="1"/>
</dbReference>
<comment type="subcellular location">
    <subcellularLocation>
        <location evidence="1">Mitochondrion</location>
    </subcellularLocation>
</comment>
<evidence type="ECO:0000256" key="5">
    <source>
        <dbReference type="ARBA" id="ARBA00022679"/>
    </source>
</evidence>
<dbReference type="InterPro" id="IPR052760">
    <property type="entry name" value="Mitochondrial_malonyltrans"/>
</dbReference>
<keyword evidence="7" id="KW-0809">Transit peptide</keyword>
<protein>
    <recommendedName>
        <fullName evidence="3">[acyl-carrier-protein] S-malonyltransferase</fullName>
        <ecNumber evidence="3">2.3.1.39</ecNumber>
    </recommendedName>
    <alternativeName>
        <fullName evidence="12">[Acyl-carrier-protein] malonyltransferase</fullName>
    </alternativeName>
</protein>
<dbReference type="UniPathway" id="UPA00094"/>
<evidence type="ECO:0000256" key="6">
    <source>
        <dbReference type="ARBA" id="ARBA00022832"/>
    </source>
</evidence>
<evidence type="ECO:0000256" key="4">
    <source>
        <dbReference type="ARBA" id="ARBA00022516"/>
    </source>
</evidence>
<evidence type="ECO:0000256" key="9">
    <source>
        <dbReference type="ARBA" id="ARBA00023128"/>
    </source>
</evidence>